<name>W5IIX7_SCAIO</name>
<dbReference type="Pfam" id="PF00254">
    <property type="entry name" value="FKBP_C"/>
    <property type="match status" value="1"/>
</dbReference>
<proteinExistence type="inferred from homology"/>
<feature type="domain" description="PPIase FKBP-type" evidence="8">
    <location>
        <begin position="234"/>
        <end position="322"/>
    </location>
</feature>
<gene>
    <name evidence="9" type="ORF">HMPREF9020_00412</name>
</gene>
<evidence type="ECO:0000259" key="8">
    <source>
        <dbReference type="PROSITE" id="PS50059"/>
    </source>
</evidence>
<evidence type="ECO:0000313" key="10">
    <source>
        <dbReference type="Proteomes" id="UP000005777"/>
    </source>
</evidence>
<sequence length="322" mass="33759">MGKTFTRKITPLLMALICVLALCLPLAACGSSSGSVKEGTSSKFEELTDKPFSAKGTLGKKPSISFKTPYTVTNYTYQIVQEGNGKKASDGDQLCLQQIVLNPSTGKEVNSTWKGDAVCSTFLTKKGIQAGFYKLFKGLRVNSTVVLAVSENSSSTTSTASASSYLLALTLTDARKIPQRASGTKVTSLDPTLPKVTLAKNGEPSISGLTTYKKTGKLVSQTLIQGKGRKIKASDTISVQYKGWVLGGKADSPFDSSWSRGTPLSFSLSGGVITGWTKGLTGKTVGSQVLLIIPPSQGYGSTAQGSIPANSTLVFVVDILSA</sequence>
<evidence type="ECO:0000256" key="2">
    <source>
        <dbReference type="ARBA" id="ARBA00006577"/>
    </source>
</evidence>
<dbReference type="PANTHER" id="PTHR43811">
    <property type="entry name" value="FKBP-TYPE PEPTIDYL-PROLYL CIS-TRANS ISOMERASE FKPA"/>
    <property type="match status" value="1"/>
</dbReference>
<evidence type="ECO:0000256" key="6">
    <source>
        <dbReference type="PROSITE-ProRule" id="PRU00277"/>
    </source>
</evidence>
<dbReference type="InterPro" id="IPR001179">
    <property type="entry name" value="PPIase_FKBP_dom"/>
</dbReference>
<protein>
    <recommendedName>
        <fullName evidence="3 6">peptidylprolyl isomerase</fullName>
        <ecNumber evidence="3 6">5.2.1.8</ecNumber>
    </recommendedName>
</protein>
<comment type="caution">
    <text evidence="9">The sequence shown here is derived from an EMBL/GenBank/DDBJ whole genome shotgun (WGS) entry which is preliminary data.</text>
</comment>
<evidence type="ECO:0000256" key="3">
    <source>
        <dbReference type="ARBA" id="ARBA00013194"/>
    </source>
</evidence>
<comment type="similarity">
    <text evidence="2">Belongs to the FKBP-type PPIase family.</text>
</comment>
<dbReference type="EC" id="5.2.1.8" evidence="3 6"/>
<dbReference type="Gene3D" id="3.10.50.40">
    <property type="match status" value="1"/>
</dbReference>
<keyword evidence="10" id="KW-1185">Reference proteome</keyword>
<comment type="catalytic activity">
    <reaction evidence="1 6">
        <text>[protein]-peptidylproline (omega=180) = [protein]-peptidylproline (omega=0)</text>
        <dbReference type="Rhea" id="RHEA:16237"/>
        <dbReference type="Rhea" id="RHEA-COMP:10747"/>
        <dbReference type="Rhea" id="RHEA-COMP:10748"/>
        <dbReference type="ChEBI" id="CHEBI:83833"/>
        <dbReference type="ChEBI" id="CHEBI:83834"/>
        <dbReference type="EC" id="5.2.1.8"/>
    </reaction>
</comment>
<evidence type="ECO:0000256" key="1">
    <source>
        <dbReference type="ARBA" id="ARBA00000971"/>
    </source>
</evidence>
<dbReference type="EMBL" id="ADCX01000002">
    <property type="protein sequence ID" value="EFG26785.1"/>
    <property type="molecule type" value="Genomic_DNA"/>
</dbReference>
<keyword evidence="5 6" id="KW-0413">Isomerase</keyword>
<organism evidence="9 10">
    <name type="scientific">Scardovia inopinata F0304</name>
    <dbReference type="NCBI Taxonomy" id="641146"/>
    <lineage>
        <taxon>Bacteria</taxon>
        <taxon>Bacillati</taxon>
        <taxon>Actinomycetota</taxon>
        <taxon>Actinomycetes</taxon>
        <taxon>Bifidobacteriales</taxon>
        <taxon>Bifidobacteriaceae</taxon>
        <taxon>Scardovia</taxon>
    </lineage>
</organism>
<dbReference type="GO" id="GO:0003755">
    <property type="term" value="F:peptidyl-prolyl cis-trans isomerase activity"/>
    <property type="evidence" value="ECO:0007669"/>
    <property type="project" value="UniProtKB-KW"/>
</dbReference>
<keyword evidence="7" id="KW-0732">Signal</keyword>
<feature type="signal peptide" evidence="7">
    <location>
        <begin position="1"/>
        <end position="30"/>
    </location>
</feature>
<reference evidence="9 10" key="1">
    <citation type="submission" date="2012-01" db="EMBL/GenBank/DDBJ databases">
        <title>The Genome Sequence of Scardovia inopinata F0304.</title>
        <authorList>
            <consortium name="The Broad Institute Genome Sequencing Platform"/>
            <person name="Earl A."/>
            <person name="Ward D."/>
            <person name="Feldgarden M."/>
            <person name="Gevers D."/>
            <person name="Izard J."/>
            <person name="Baranova O.V."/>
            <person name="Blanton J.M."/>
            <person name="Tanner A.C."/>
            <person name="Dewhirst F.E."/>
            <person name="Young S.K."/>
            <person name="Zeng Q."/>
            <person name="Gargeya S."/>
            <person name="Fitzgerald M."/>
            <person name="Haas B."/>
            <person name="Abouelleil A."/>
            <person name="Alvarado L."/>
            <person name="Arachchi H.M."/>
            <person name="Berlin A."/>
            <person name="Chapman S.B."/>
            <person name="Gearin G."/>
            <person name="Goldberg J."/>
            <person name="Griggs A."/>
            <person name="Gujja S."/>
            <person name="Hansen M."/>
            <person name="Heiman D."/>
            <person name="Howarth C."/>
            <person name="Larimer J."/>
            <person name="Lui A."/>
            <person name="MacDonald P.J."/>
            <person name="McCowen C."/>
            <person name="Montmayeur A."/>
            <person name="Murphy C."/>
            <person name="Neiman D."/>
            <person name="Pearson M."/>
            <person name="Priest M."/>
            <person name="Roberts A."/>
            <person name="Saif S."/>
            <person name="Shea T."/>
            <person name="Sisk P."/>
            <person name="Stolte C."/>
            <person name="Sykes S."/>
            <person name="Wortman J."/>
            <person name="Nusbaum C."/>
            <person name="Birren B."/>
        </authorList>
    </citation>
    <scope>NUCLEOTIDE SEQUENCE [LARGE SCALE GENOMIC DNA]</scope>
    <source>
        <strain evidence="9 10">F0304</strain>
    </source>
</reference>
<feature type="chain" id="PRO_5004860396" description="peptidylprolyl isomerase" evidence="7">
    <location>
        <begin position="31"/>
        <end position="322"/>
    </location>
</feature>
<dbReference type="HOGENOM" id="CLU_053307_0_0_11"/>
<evidence type="ECO:0000256" key="5">
    <source>
        <dbReference type="ARBA" id="ARBA00023235"/>
    </source>
</evidence>
<dbReference type="AlphaFoldDB" id="W5IIX7"/>
<dbReference type="RefSeq" id="WP_006292768.1">
    <property type="nucleotide sequence ID" value="NZ_GG770225.1"/>
</dbReference>
<dbReference type="eggNOG" id="COG0545">
    <property type="taxonomic scope" value="Bacteria"/>
</dbReference>
<dbReference type="SUPFAM" id="SSF54534">
    <property type="entry name" value="FKBP-like"/>
    <property type="match status" value="2"/>
</dbReference>
<evidence type="ECO:0000313" key="9">
    <source>
        <dbReference type="EMBL" id="EFG26785.1"/>
    </source>
</evidence>
<accession>W5IIX7</accession>
<dbReference type="PROSITE" id="PS50059">
    <property type="entry name" value="FKBP_PPIASE"/>
    <property type="match status" value="1"/>
</dbReference>
<dbReference type="Proteomes" id="UP000005777">
    <property type="component" value="Unassembled WGS sequence"/>
</dbReference>
<dbReference type="InterPro" id="IPR046357">
    <property type="entry name" value="PPIase_dom_sf"/>
</dbReference>
<keyword evidence="4 6" id="KW-0697">Rotamase</keyword>
<dbReference type="PANTHER" id="PTHR43811:SF19">
    <property type="entry name" value="39 KDA FK506-BINDING NUCLEAR PROTEIN"/>
    <property type="match status" value="1"/>
</dbReference>
<evidence type="ECO:0000256" key="4">
    <source>
        <dbReference type="ARBA" id="ARBA00023110"/>
    </source>
</evidence>
<evidence type="ECO:0000256" key="7">
    <source>
        <dbReference type="SAM" id="SignalP"/>
    </source>
</evidence>